<sequence length="320" mass="35261">MGFPLMKGFDHIQVAADLDPVAAARDAELGERMRAFSKLFPADKPDFGFAIQTGGEWRIGHVGCNDPQGTGISLAAHLRLSAREEPDPRTAAGLNAVARKLDPEDGRPSGKGEWEIGDRRYRRIRIERVTLIHRDKGMEPPRATDTDPPDEARLLHDHPIDPTAPCGQWDAQLRLNLAGYRPIPGLLPEDVELDARHAVTACPGIVVLPPDFTVVEVLAPGSWKPFTSGEGPGLARDALAGYFTEVLPRLREFQGDPPTPDERERWAGAAAAIRDAPGPDFHADGRHFRTVRVIRFLRLGRDGPEGLRPTDPDQYDWTPE</sequence>
<keyword evidence="2" id="KW-1185">Reference proteome</keyword>
<dbReference type="Pfam" id="PF19379">
    <property type="entry name" value="DUF5954"/>
    <property type="match status" value="1"/>
</dbReference>
<reference evidence="1 2" key="1">
    <citation type="submission" date="2021-07" db="EMBL/GenBank/DDBJ databases">
        <title>Actinomadura sp. PM05-2 isolated from lichen.</title>
        <authorList>
            <person name="Somphong A."/>
            <person name="Phongsopitanun W."/>
            <person name="Tanasupawat S."/>
            <person name="Peongsungnone V."/>
        </authorList>
    </citation>
    <scope>NUCLEOTIDE SEQUENCE [LARGE SCALE GENOMIC DNA]</scope>
    <source>
        <strain evidence="1 2">PM05-2</strain>
    </source>
</reference>
<accession>A0ABS7FTG5</accession>
<protein>
    <recommendedName>
        <fullName evidence="3">PE-PGRS family protein</fullName>
    </recommendedName>
</protein>
<organism evidence="1 2">
    <name type="scientific">Actinomadura parmotrematis</name>
    <dbReference type="NCBI Taxonomy" id="2864039"/>
    <lineage>
        <taxon>Bacteria</taxon>
        <taxon>Bacillati</taxon>
        <taxon>Actinomycetota</taxon>
        <taxon>Actinomycetes</taxon>
        <taxon>Streptosporangiales</taxon>
        <taxon>Thermomonosporaceae</taxon>
        <taxon>Actinomadura</taxon>
    </lineage>
</organism>
<evidence type="ECO:0000313" key="2">
    <source>
        <dbReference type="Proteomes" id="UP000774570"/>
    </source>
</evidence>
<evidence type="ECO:0008006" key="3">
    <source>
        <dbReference type="Google" id="ProtNLM"/>
    </source>
</evidence>
<proteinExistence type="predicted"/>
<comment type="caution">
    <text evidence="1">The sequence shown here is derived from an EMBL/GenBank/DDBJ whole genome shotgun (WGS) entry which is preliminary data.</text>
</comment>
<dbReference type="Proteomes" id="UP000774570">
    <property type="component" value="Unassembled WGS sequence"/>
</dbReference>
<dbReference type="EMBL" id="JAIBOA010000006">
    <property type="protein sequence ID" value="MBW8482877.1"/>
    <property type="molecule type" value="Genomic_DNA"/>
</dbReference>
<name>A0ABS7FTG5_9ACTN</name>
<dbReference type="InterPro" id="IPR045998">
    <property type="entry name" value="DUF5954"/>
</dbReference>
<evidence type="ECO:0000313" key="1">
    <source>
        <dbReference type="EMBL" id="MBW8482877.1"/>
    </source>
</evidence>
<dbReference type="RefSeq" id="WP_220165735.1">
    <property type="nucleotide sequence ID" value="NZ_JAIBOA010000006.1"/>
</dbReference>
<gene>
    <name evidence="1" type="ORF">K1Y72_10890</name>
</gene>